<reference evidence="2 3" key="1">
    <citation type="submission" date="2015-11" db="EMBL/GenBank/DDBJ databases">
        <title>Sequence of Pedobacter ginsenosidimutans.</title>
        <authorList>
            <person name="Carson E."/>
            <person name="Keyser V."/>
            <person name="Newman J."/>
            <person name="Miller J."/>
        </authorList>
    </citation>
    <scope>NUCLEOTIDE SEQUENCE [LARGE SCALE GENOMIC DNA]</scope>
    <source>
        <strain evidence="2 3">KACC 14530</strain>
    </source>
</reference>
<gene>
    <name evidence="2" type="ORF">ASU31_12655</name>
</gene>
<accession>A0A0T5VRL5</accession>
<dbReference type="RefSeq" id="WP_057932660.1">
    <property type="nucleotide sequence ID" value="NZ_LMZQ01000007.1"/>
</dbReference>
<evidence type="ECO:0000259" key="1">
    <source>
        <dbReference type="Pfam" id="PF18922"/>
    </source>
</evidence>
<dbReference type="Proteomes" id="UP000051950">
    <property type="component" value="Unassembled WGS sequence"/>
</dbReference>
<evidence type="ECO:0000313" key="2">
    <source>
        <dbReference type="EMBL" id="KRT15829.1"/>
    </source>
</evidence>
<name>A0A0T5VRL5_9SPHI</name>
<keyword evidence="3" id="KW-1185">Reference proteome</keyword>
<dbReference type="AlphaFoldDB" id="A0A0T5VRL5"/>
<dbReference type="Pfam" id="PF18922">
    <property type="entry name" value="DUF5672"/>
    <property type="match status" value="1"/>
</dbReference>
<feature type="domain" description="DUF5672" evidence="1">
    <location>
        <begin position="56"/>
        <end position="246"/>
    </location>
</feature>
<organism evidence="2 3">
    <name type="scientific">Pedobacter ginsenosidimutans</name>
    <dbReference type="NCBI Taxonomy" id="687842"/>
    <lineage>
        <taxon>Bacteria</taxon>
        <taxon>Pseudomonadati</taxon>
        <taxon>Bacteroidota</taxon>
        <taxon>Sphingobacteriia</taxon>
        <taxon>Sphingobacteriales</taxon>
        <taxon>Sphingobacteriaceae</taxon>
        <taxon>Pedobacter</taxon>
    </lineage>
</organism>
<proteinExistence type="predicted"/>
<dbReference type="EMBL" id="LMZQ01000007">
    <property type="protein sequence ID" value="KRT15829.1"/>
    <property type="molecule type" value="Genomic_DNA"/>
</dbReference>
<comment type="caution">
    <text evidence="2">The sequence shown here is derived from an EMBL/GenBank/DDBJ whole genome shotgun (WGS) entry which is preliminary data.</text>
</comment>
<evidence type="ECO:0000313" key="3">
    <source>
        <dbReference type="Proteomes" id="UP000051950"/>
    </source>
</evidence>
<dbReference type="InterPro" id="IPR043729">
    <property type="entry name" value="DUF5672"/>
</dbReference>
<dbReference type="OrthoDB" id="7391526at2"/>
<sequence>MKVVIAIPVYKSRPSDIEIKSLRQVFKILGMYPISLFTFKECNLNAYQVVLKDFTYSVIYFDKKYFQNIAGYNKLLISRIFYKTFNKYDFLLIYQLDCWIFKNEIEYWCNKNYDYVGAPWFTKKNDALIFEGVGNGGLSLRKISSHLRVLNTFSYIKKPGYFIYILMKKLSFKSIIETIIGLTFSNNTLFIFNNFEQNEDRFWGIFACKNFKWFRVPDQEIALKFSIETYPSKFIKKTEDLPFGCHAWNKYELDFWKKYIK</sequence>
<protein>
    <recommendedName>
        <fullName evidence="1">DUF5672 domain-containing protein</fullName>
    </recommendedName>
</protein>
<dbReference type="STRING" id="687842.ASU31_12655"/>